<dbReference type="EMBL" id="BOMN01000022">
    <property type="protein sequence ID" value="GIE18619.1"/>
    <property type="molecule type" value="Genomic_DNA"/>
</dbReference>
<reference evidence="1 2" key="1">
    <citation type="submission" date="2021-01" db="EMBL/GenBank/DDBJ databases">
        <title>Whole genome shotgun sequence of Actinoplanes humidus NBRC 14915.</title>
        <authorList>
            <person name="Komaki H."/>
            <person name="Tamura T."/>
        </authorList>
    </citation>
    <scope>NUCLEOTIDE SEQUENCE [LARGE SCALE GENOMIC DNA]</scope>
    <source>
        <strain evidence="1 2">NBRC 14915</strain>
    </source>
</reference>
<evidence type="ECO:0000313" key="2">
    <source>
        <dbReference type="Proteomes" id="UP000603200"/>
    </source>
</evidence>
<organism evidence="1 2">
    <name type="scientific">Winogradskya humida</name>
    <dbReference type="NCBI Taxonomy" id="113566"/>
    <lineage>
        <taxon>Bacteria</taxon>
        <taxon>Bacillati</taxon>
        <taxon>Actinomycetota</taxon>
        <taxon>Actinomycetes</taxon>
        <taxon>Micromonosporales</taxon>
        <taxon>Micromonosporaceae</taxon>
        <taxon>Winogradskya</taxon>
    </lineage>
</organism>
<comment type="caution">
    <text evidence="1">The sequence shown here is derived from an EMBL/GenBank/DDBJ whole genome shotgun (WGS) entry which is preliminary data.</text>
</comment>
<gene>
    <name evidence="1" type="ORF">Ahu01nite_017210</name>
</gene>
<name>A0ABQ3ZJ57_9ACTN</name>
<proteinExistence type="predicted"/>
<evidence type="ECO:0008006" key="3">
    <source>
        <dbReference type="Google" id="ProtNLM"/>
    </source>
</evidence>
<evidence type="ECO:0000313" key="1">
    <source>
        <dbReference type="EMBL" id="GIE18619.1"/>
    </source>
</evidence>
<accession>A0ABQ3ZJ57</accession>
<keyword evidence="2" id="KW-1185">Reference proteome</keyword>
<protein>
    <recommendedName>
        <fullName evidence="3">His-Xaa-Ser system protein HxsD</fullName>
    </recommendedName>
</protein>
<dbReference type="Proteomes" id="UP000603200">
    <property type="component" value="Unassembled WGS sequence"/>
</dbReference>
<dbReference type="RefSeq" id="WP_203835878.1">
    <property type="nucleotide sequence ID" value="NZ_BAAATV010000003.1"/>
</dbReference>
<sequence length="105" mass="11485">MSDSMPGRPDAVLTLDAAAHPADIVQRAAYRFSDVLTVELDRNGDTLVCRVYARDPQRLGSAIHDLRAEIVDQVLRARIRDETQDLRNLVLSVAFSRTGLAGPAA</sequence>